<evidence type="ECO:0000256" key="3">
    <source>
        <dbReference type="ARBA" id="ARBA00022839"/>
    </source>
</evidence>
<dbReference type="InterPro" id="IPR012337">
    <property type="entry name" value="RNaseH-like_sf"/>
</dbReference>
<dbReference type="Proteomes" id="UP000827892">
    <property type="component" value="Chromosome X"/>
</dbReference>
<dbReference type="GO" id="GO:0003676">
    <property type="term" value="F:nucleic acid binding"/>
    <property type="evidence" value="ECO:0007669"/>
    <property type="project" value="InterPro"/>
</dbReference>
<name>A0AAE8ZW95_CAEBR</name>
<sequence>MVSRYRCPFKNLLILDFNTTCEENNYVYPTEIIQMSVSVLNIRDKLIREDQTFNRFVCPVINPVLSEYCARKTGIDQNSINTADTFPVVYDQFVAWLREHNFQPSSIFRQWNNITSVFHILLPERNYDNLPGETFVDKASNYYNIEIIGNAHNAVDKSTFLAKITKQILDDNNLITVTRSLRCNVTSRRVPLNVDPNWITTFQSAMLVFGRMLPLVPAVVYRYFTDDDYAKCQYCKNYADGCTGLVHKQYPHDVYQQLVEPSVFATAAKLDVDFDVDDEDEDQTIFDIHHNSSSFLKEYNILVNPNFLLIF</sequence>
<reference evidence="5 6" key="1">
    <citation type="submission" date="2022-05" db="EMBL/GenBank/DDBJ databases">
        <title>Chromosome-level reference genomes for two strains of Caenorhabditis briggsae: an improved platform for comparative genomics.</title>
        <authorList>
            <person name="Stevens L."/>
            <person name="Andersen E.C."/>
        </authorList>
    </citation>
    <scope>NUCLEOTIDE SEQUENCE [LARGE SCALE GENOMIC DNA]</scope>
    <source>
        <strain evidence="5">QX1410_ONT</strain>
        <tissue evidence="5">Whole-organism</tissue>
    </source>
</reference>
<evidence type="ECO:0000256" key="2">
    <source>
        <dbReference type="ARBA" id="ARBA00022801"/>
    </source>
</evidence>
<dbReference type="InterPro" id="IPR013520">
    <property type="entry name" value="Ribonucl_H"/>
</dbReference>
<evidence type="ECO:0000256" key="1">
    <source>
        <dbReference type="ARBA" id="ARBA00022722"/>
    </source>
</evidence>
<proteinExistence type="predicted"/>
<dbReference type="InterPro" id="IPR036397">
    <property type="entry name" value="RNaseH_sf"/>
</dbReference>
<keyword evidence="2" id="KW-0378">Hydrolase</keyword>
<organism evidence="5 6">
    <name type="scientific">Caenorhabditis briggsae</name>
    <dbReference type="NCBI Taxonomy" id="6238"/>
    <lineage>
        <taxon>Eukaryota</taxon>
        <taxon>Metazoa</taxon>
        <taxon>Ecdysozoa</taxon>
        <taxon>Nematoda</taxon>
        <taxon>Chromadorea</taxon>
        <taxon>Rhabditida</taxon>
        <taxon>Rhabditina</taxon>
        <taxon>Rhabditomorpha</taxon>
        <taxon>Rhabditoidea</taxon>
        <taxon>Rhabditidae</taxon>
        <taxon>Peloderinae</taxon>
        <taxon>Caenorhabditis</taxon>
    </lineage>
</organism>
<dbReference type="PANTHER" id="PTHR23044">
    <property type="entry name" value="3'-5' EXONUCLEASE ERI1-RELATED"/>
    <property type="match status" value="1"/>
</dbReference>
<dbReference type="Gene3D" id="3.30.420.10">
    <property type="entry name" value="Ribonuclease H-like superfamily/Ribonuclease H"/>
    <property type="match status" value="2"/>
</dbReference>
<protein>
    <recommendedName>
        <fullName evidence="4">Exonuclease domain-containing protein</fullName>
    </recommendedName>
</protein>
<feature type="domain" description="Exonuclease" evidence="4">
    <location>
        <begin position="11"/>
        <end position="174"/>
    </location>
</feature>
<dbReference type="CDD" id="cd06133">
    <property type="entry name" value="ERI-1_3'hExo_like"/>
    <property type="match status" value="1"/>
</dbReference>
<evidence type="ECO:0000313" key="5">
    <source>
        <dbReference type="EMBL" id="ULT81474.1"/>
    </source>
</evidence>
<dbReference type="EMBL" id="CP090896">
    <property type="protein sequence ID" value="ULT81474.1"/>
    <property type="molecule type" value="Genomic_DNA"/>
</dbReference>
<keyword evidence="3" id="KW-0269">Exonuclease</keyword>
<dbReference type="SUPFAM" id="SSF53098">
    <property type="entry name" value="Ribonuclease H-like"/>
    <property type="match status" value="1"/>
</dbReference>
<gene>
    <name evidence="5" type="ORF">L3Y34_011418</name>
</gene>
<accession>A0AAE8ZW95</accession>
<dbReference type="SMART" id="SM00479">
    <property type="entry name" value="EXOIII"/>
    <property type="match status" value="1"/>
</dbReference>
<dbReference type="InterPro" id="IPR051274">
    <property type="entry name" value="3-5_Exoribonuclease"/>
</dbReference>
<dbReference type="PANTHER" id="PTHR23044:SF4">
    <property type="entry name" value="CELL DEATH-RELATED NUCLEASE 4"/>
    <property type="match status" value="1"/>
</dbReference>
<dbReference type="AlphaFoldDB" id="A0AAE8ZW95"/>
<keyword evidence="1" id="KW-0540">Nuclease</keyword>
<dbReference type="Pfam" id="PF00929">
    <property type="entry name" value="RNase_T"/>
    <property type="match status" value="1"/>
</dbReference>
<evidence type="ECO:0000313" key="6">
    <source>
        <dbReference type="Proteomes" id="UP000827892"/>
    </source>
</evidence>
<evidence type="ECO:0000259" key="4">
    <source>
        <dbReference type="SMART" id="SM00479"/>
    </source>
</evidence>
<dbReference type="GO" id="GO:0000175">
    <property type="term" value="F:3'-5'-RNA exonuclease activity"/>
    <property type="evidence" value="ECO:0007669"/>
    <property type="project" value="InterPro"/>
</dbReference>
<dbReference type="InterPro" id="IPR047201">
    <property type="entry name" value="ERI-1_3'hExo-like"/>
</dbReference>